<dbReference type="SUPFAM" id="SSF53092">
    <property type="entry name" value="Creatinase/prolidase N-terminal domain"/>
    <property type="match status" value="1"/>
</dbReference>
<name>A0A0K2JHW8_SPIKU</name>
<dbReference type="InterPro" id="IPR001714">
    <property type="entry name" value="Pept_M24_MAP"/>
</dbReference>
<dbReference type="Gene3D" id="3.40.350.10">
    <property type="entry name" value="Creatinase/prolidase N-terminal domain"/>
    <property type="match status" value="1"/>
</dbReference>
<dbReference type="Gene3D" id="3.90.230.10">
    <property type="entry name" value="Creatinase/methionine aminopeptidase superfamily"/>
    <property type="match status" value="1"/>
</dbReference>
<keyword evidence="3" id="KW-0378">Hydrolase</keyword>
<dbReference type="EMBL" id="CP010899">
    <property type="protein sequence ID" value="ALA98022.1"/>
    <property type="molecule type" value="Genomic_DNA"/>
</dbReference>
<dbReference type="PRINTS" id="PR00599">
    <property type="entry name" value="MAPEPTIDASE"/>
</dbReference>
<dbReference type="InterPro" id="IPR000994">
    <property type="entry name" value="Pept_M24"/>
</dbReference>
<protein>
    <submittedName>
        <fullName evidence="6">Xaa-Pro dipeptidase</fullName>
    </submittedName>
</protein>
<feature type="domain" description="Peptidase M24" evidence="4">
    <location>
        <begin position="148"/>
        <end position="350"/>
    </location>
</feature>
<dbReference type="GO" id="GO:0004177">
    <property type="term" value="F:aminopeptidase activity"/>
    <property type="evidence" value="ECO:0007669"/>
    <property type="project" value="UniProtKB-ARBA"/>
</dbReference>
<keyword evidence="7" id="KW-1185">Reference proteome</keyword>
<organism evidence="6 7">
    <name type="scientific">Spiroplasma kunkelii CR2-3x</name>
    <dbReference type="NCBI Taxonomy" id="273035"/>
    <lineage>
        <taxon>Bacteria</taxon>
        <taxon>Bacillati</taxon>
        <taxon>Mycoplasmatota</taxon>
        <taxon>Mollicutes</taxon>
        <taxon>Entomoplasmatales</taxon>
        <taxon>Spiroplasmataceae</taxon>
        <taxon>Spiroplasma</taxon>
    </lineage>
</organism>
<dbReference type="GO" id="GO:0046872">
    <property type="term" value="F:metal ion binding"/>
    <property type="evidence" value="ECO:0007669"/>
    <property type="project" value="UniProtKB-KW"/>
</dbReference>
<evidence type="ECO:0000313" key="7">
    <source>
        <dbReference type="Proteomes" id="UP000062963"/>
    </source>
</evidence>
<evidence type="ECO:0000259" key="5">
    <source>
        <dbReference type="Pfam" id="PF01321"/>
    </source>
</evidence>
<dbReference type="InterPro" id="IPR029149">
    <property type="entry name" value="Creatin/AminoP/Spt16_N"/>
</dbReference>
<dbReference type="STRING" id="273035.SKUN_001136"/>
<evidence type="ECO:0000259" key="4">
    <source>
        <dbReference type="Pfam" id="PF00557"/>
    </source>
</evidence>
<dbReference type="KEGG" id="skn:SKUN_001136"/>
<dbReference type="PROSITE" id="PS00491">
    <property type="entry name" value="PROLINE_PEPTIDASE"/>
    <property type="match status" value="1"/>
</dbReference>
<dbReference type="Pfam" id="PF01321">
    <property type="entry name" value="Creatinase_N"/>
    <property type="match status" value="1"/>
</dbReference>
<evidence type="ECO:0000256" key="3">
    <source>
        <dbReference type="ARBA" id="ARBA00022801"/>
    </source>
</evidence>
<dbReference type="AlphaFoldDB" id="A0A0K2JHW8"/>
<evidence type="ECO:0000256" key="1">
    <source>
        <dbReference type="ARBA" id="ARBA00008766"/>
    </source>
</evidence>
<feature type="domain" description="Creatinase N-terminal" evidence="5">
    <location>
        <begin position="14"/>
        <end position="139"/>
    </location>
</feature>
<accession>A0A0K2JHW8</accession>
<dbReference type="InterPro" id="IPR001131">
    <property type="entry name" value="Peptidase_M24B_aminopep-P_CS"/>
</dbReference>
<comment type="similarity">
    <text evidence="1">Belongs to the peptidase M24B family.</text>
</comment>
<dbReference type="Proteomes" id="UP000062963">
    <property type="component" value="Chromosome"/>
</dbReference>
<dbReference type="InterPro" id="IPR050659">
    <property type="entry name" value="Peptidase_M24B"/>
</dbReference>
<gene>
    <name evidence="6" type="primary">pepP</name>
    <name evidence="6" type="ORF">SKUN_001136</name>
</gene>
<dbReference type="FunFam" id="3.90.230.10:FF:000014">
    <property type="entry name" value="Aminopeptidase P family protein"/>
    <property type="match status" value="1"/>
</dbReference>
<keyword evidence="2" id="KW-0479">Metal-binding</keyword>
<evidence type="ECO:0000313" key="6">
    <source>
        <dbReference type="EMBL" id="ALA98022.1"/>
    </source>
</evidence>
<evidence type="ECO:0000256" key="2">
    <source>
        <dbReference type="ARBA" id="ARBA00022723"/>
    </source>
</evidence>
<reference evidence="6 7" key="1">
    <citation type="journal article" date="2015" name="Genome Announc.">
        <title>Complete Genome Sequence of Spiroplasma kunkelii Strain CR2-3x, Causal Agent of Corn Stunt Disease in Zea mays L.</title>
        <authorList>
            <person name="Davis R.E."/>
            <person name="Shao J."/>
            <person name="Dally E.L."/>
            <person name="Zhao Y."/>
            <person name="Gasparich G.E."/>
            <person name="Gaynor B.J."/>
            <person name="Athey J.C."/>
            <person name="Harrison N.A."/>
            <person name="Donofrio N."/>
        </authorList>
    </citation>
    <scope>NUCLEOTIDE SEQUENCE [LARGE SCALE GENOMIC DNA]</scope>
    <source>
        <strain evidence="6 7">CR2-3x</strain>
    </source>
</reference>
<dbReference type="InterPro" id="IPR036005">
    <property type="entry name" value="Creatinase/aminopeptidase-like"/>
</dbReference>
<dbReference type="CDD" id="cd01092">
    <property type="entry name" value="APP-like"/>
    <property type="match status" value="1"/>
</dbReference>
<proteinExistence type="inferred from homology"/>
<dbReference type="PANTHER" id="PTHR46112:SF3">
    <property type="entry name" value="AMINOPEPTIDASE YPDF"/>
    <property type="match status" value="1"/>
</dbReference>
<sequence>MLMEYVKVKLDKKAKLKQYLEKYQVDGILFHSTVNRFWLSEFASSEGYLLFTKTESILYLDGRYITAGKKETKNVTNVIEIKTNHPGGFFGILQSDLVKNKVKTLAFESDYLTYLTYQNLTTNLSSVTLKPVDFSELRAIKTNSEIKALKQACAIGDIAINNVINKIKVGMTERQVEQIIINSFVEAGADKPSFDTIVASGWRGALPHGRATDKKIANNELITIDFGCIYNGYCSDTTRTIGLVTPSSKMLEIYDVVYEAQSLGIHAIKPGVTTVMIDKICRDYIISKGYGEYFTHSTGHGIGIEIHEFPRVSPFCDVLLEPGMVITVEPGIYIPDLGGVRIEDDILVTENGFHLLTEAKRELILI</sequence>
<dbReference type="PANTHER" id="PTHR46112">
    <property type="entry name" value="AMINOPEPTIDASE"/>
    <property type="match status" value="1"/>
</dbReference>
<dbReference type="SUPFAM" id="SSF55920">
    <property type="entry name" value="Creatinase/aminopeptidase"/>
    <property type="match status" value="1"/>
</dbReference>
<dbReference type="InterPro" id="IPR000587">
    <property type="entry name" value="Creatinase_N"/>
</dbReference>
<dbReference type="Pfam" id="PF00557">
    <property type="entry name" value="Peptidase_M24"/>
    <property type="match status" value="1"/>
</dbReference>
<dbReference type="GO" id="GO:0008235">
    <property type="term" value="F:metalloexopeptidase activity"/>
    <property type="evidence" value="ECO:0007669"/>
    <property type="project" value="UniProtKB-ARBA"/>
</dbReference>
<dbReference type="PATRIC" id="fig|273035.7.peg.1401"/>